<dbReference type="GO" id="GO:1990281">
    <property type="term" value="C:efflux pump complex"/>
    <property type="evidence" value="ECO:0007669"/>
    <property type="project" value="TreeGrafter"/>
</dbReference>
<dbReference type="InterPro" id="IPR003423">
    <property type="entry name" value="OMP_efflux"/>
</dbReference>
<organism evidence="10 11">
    <name type="scientific">Pedobacter psychrophilus</name>
    <dbReference type="NCBI Taxonomy" id="1826909"/>
    <lineage>
        <taxon>Bacteria</taxon>
        <taxon>Pseudomonadati</taxon>
        <taxon>Bacteroidota</taxon>
        <taxon>Sphingobacteriia</taxon>
        <taxon>Sphingobacteriales</taxon>
        <taxon>Sphingobacteriaceae</taxon>
        <taxon>Pedobacter</taxon>
    </lineage>
</organism>
<keyword evidence="6" id="KW-0472">Membrane</keyword>
<comment type="subcellular location">
    <subcellularLocation>
        <location evidence="1">Cell outer membrane</location>
    </subcellularLocation>
</comment>
<keyword evidence="9" id="KW-0732">Signal</keyword>
<dbReference type="SUPFAM" id="SSF56954">
    <property type="entry name" value="Outer membrane efflux proteins (OEP)"/>
    <property type="match status" value="1"/>
</dbReference>
<comment type="caution">
    <text evidence="10">The sequence shown here is derived from an EMBL/GenBank/DDBJ whole genome shotgun (WGS) entry which is preliminary data.</text>
</comment>
<protein>
    <recommendedName>
        <fullName evidence="12">Transporter</fullName>
    </recommendedName>
</protein>
<comment type="similarity">
    <text evidence="2">Belongs to the outer membrane factor (OMF) (TC 1.B.17) family.</text>
</comment>
<evidence type="ECO:0000256" key="2">
    <source>
        <dbReference type="ARBA" id="ARBA00007613"/>
    </source>
</evidence>
<evidence type="ECO:0000256" key="6">
    <source>
        <dbReference type="ARBA" id="ARBA00023136"/>
    </source>
</evidence>
<feature type="signal peptide" evidence="9">
    <location>
        <begin position="1"/>
        <end position="26"/>
    </location>
</feature>
<dbReference type="OrthoDB" id="916581at2"/>
<dbReference type="PANTHER" id="PTHR30026:SF20">
    <property type="entry name" value="OUTER MEMBRANE PROTEIN TOLC"/>
    <property type="match status" value="1"/>
</dbReference>
<dbReference type="RefSeq" id="WP_068823243.1">
    <property type="nucleotide sequence ID" value="NZ_LWHJ01000030.1"/>
</dbReference>
<evidence type="ECO:0000256" key="9">
    <source>
        <dbReference type="SAM" id="SignalP"/>
    </source>
</evidence>
<keyword evidence="3" id="KW-0813">Transport</keyword>
<gene>
    <name evidence="10" type="ORF">A5893_13685</name>
</gene>
<keyword evidence="7" id="KW-0998">Cell outer membrane</keyword>
<dbReference type="STRING" id="1826909.A5893_13685"/>
<dbReference type="GO" id="GO:0009279">
    <property type="term" value="C:cell outer membrane"/>
    <property type="evidence" value="ECO:0007669"/>
    <property type="project" value="UniProtKB-SubCell"/>
</dbReference>
<keyword evidence="4" id="KW-1134">Transmembrane beta strand</keyword>
<keyword evidence="5" id="KW-0812">Transmembrane</keyword>
<reference evidence="10 11" key="1">
    <citation type="submission" date="2016-04" db="EMBL/GenBank/DDBJ databases">
        <authorList>
            <person name="Evans L.H."/>
            <person name="Alamgir A."/>
            <person name="Owens N."/>
            <person name="Weber N.D."/>
            <person name="Virtaneva K."/>
            <person name="Barbian K."/>
            <person name="Babar A."/>
            <person name="Rosenke K."/>
        </authorList>
    </citation>
    <scope>NUCLEOTIDE SEQUENCE [LARGE SCALE GENOMIC DNA]</scope>
    <source>
        <strain evidence="10 11">CCM 8644</strain>
    </source>
</reference>
<evidence type="ECO:0000256" key="4">
    <source>
        <dbReference type="ARBA" id="ARBA00022452"/>
    </source>
</evidence>
<name>A0A179DCG8_9SPHI</name>
<evidence type="ECO:0000313" key="10">
    <source>
        <dbReference type="EMBL" id="OAQ38472.1"/>
    </source>
</evidence>
<reference evidence="10 11" key="2">
    <citation type="submission" date="2016-06" db="EMBL/GenBank/DDBJ databases">
        <title>Pedobacter psychrophilus sp. nov., isolated from Antarctic fragmentary rock.</title>
        <authorList>
            <person name="Svec P."/>
        </authorList>
    </citation>
    <scope>NUCLEOTIDE SEQUENCE [LARGE SCALE GENOMIC DNA]</scope>
    <source>
        <strain evidence="10 11">CCM 8644</strain>
    </source>
</reference>
<feature type="chain" id="PRO_5008100344" description="Transporter" evidence="9">
    <location>
        <begin position="27"/>
        <end position="444"/>
    </location>
</feature>
<dbReference type="GO" id="GO:0015562">
    <property type="term" value="F:efflux transmembrane transporter activity"/>
    <property type="evidence" value="ECO:0007669"/>
    <property type="project" value="InterPro"/>
</dbReference>
<evidence type="ECO:0000256" key="5">
    <source>
        <dbReference type="ARBA" id="ARBA00022692"/>
    </source>
</evidence>
<evidence type="ECO:0000256" key="8">
    <source>
        <dbReference type="SAM" id="Coils"/>
    </source>
</evidence>
<dbReference type="Proteomes" id="UP000078459">
    <property type="component" value="Unassembled WGS sequence"/>
</dbReference>
<evidence type="ECO:0000313" key="11">
    <source>
        <dbReference type="Proteomes" id="UP000078459"/>
    </source>
</evidence>
<evidence type="ECO:0000256" key="3">
    <source>
        <dbReference type="ARBA" id="ARBA00022448"/>
    </source>
</evidence>
<evidence type="ECO:0008006" key="12">
    <source>
        <dbReference type="Google" id="ProtNLM"/>
    </source>
</evidence>
<keyword evidence="11" id="KW-1185">Reference proteome</keyword>
<evidence type="ECO:0000256" key="7">
    <source>
        <dbReference type="ARBA" id="ARBA00023237"/>
    </source>
</evidence>
<dbReference type="GO" id="GO:0015288">
    <property type="term" value="F:porin activity"/>
    <property type="evidence" value="ECO:0007669"/>
    <property type="project" value="TreeGrafter"/>
</dbReference>
<sequence length="444" mass="49492">MKKSLLLKIPILLLATFLLFRQGANAQNPKVLSLEQAVNLGLAHSKQLLLDSINTQIADSKIAQNKNLALPQLNANLSYIRISDNITPFQVSFPTGTVILNPQILNQSYNSLQARQLIWAGGKVKYANQLLNFDKQAIAFDNEKNKAEVAYTISSLWYGLYTLKQSKKIVNANIELLNNQKKDALNFVKQGIILENEALKIDLAVTNLETNLSELENTIAQIKFNLTILTGLNPNQGLDISETLPASAQAENNLNPYIEKALANRAELKGLTLRKEQAGTGLKLAKGDFLPTLTAGANYNYDQPNQRQFPNQPVFTGTWNIGAFLNWNISNLYTNKDKIKESKLALDRVNTVLEQAKEGIQIEVNTDYNNFLQAKNKISLAQKAIEQATENFRVEENKFKANTTTSTDYLTANTQLLQAKLNLVSAQANAELAYKKLLKSINQR</sequence>
<dbReference type="Pfam" id="PF02321">
    <property type="entry name" value="OEP"/>
    <property type="match status" value="1"/>
</dbReference>
<evidence type="ECO:0000256" key="1">
    <source>
        <dbReference type="ARBA" id="ARBA00004442"/>
    </source>
</evidence>
<dbReference type="AlphaFoldDB" id="A0A179DCG8"/>
<keyword evidence="8" id="KW-0175">Coiled coil</keyword>
<dbReference type="InterPro" id="IPR051906">
    <property type="entry name" value="TolC-like"/>
</dbReference>
<accession>A0A179DCG8</accession>
<dbReference type="PANTHER" id="PTHR30026">
    <property type="entry name" value="OUTER MEMBRANE PROTEIN TOLC"/>
    <property type="match status" value="1"/>
</dbReference>
<dbReference type="EMBL" id="LWHJ01000030">
    <property type="protein sequence ID" value="OAQ38472.1"/>
    <property type="molecule type" value="Genomic_DNA"/>
</dbReference>
<proteinExistence type="inferred from homology"/>
<feature type="coiled-coil region" evidence="8">
    <location>
        <begin position="371"/>
        <end position="398"/>
    </location>
</feature>
<dbReference type="Gene3D" id="1.20.1600.10">
    <property type="entry name" value="Outer membrane efflux proteins (OEP)"/>
    <property type="match status" value="1"/>
</dbReference>